<dbReference type="AlphaFoldDB" id="A0A9D4UXF3"/>
<comment type="subcellular location">
    <subcellularLocation>
        <location evidence="1">Nucleus</location>
    </subcellularLocation>
</comment>
<gene>
    <name evidence="7" type="ORF">GOP47_0009394</name>
</gene>
<organism evidence="7 8">
    <name type="scientific">Adiantum capillus-veneris</name>
    <name type="common">Maidenhair fern</name>
    <dbReference type="NCBI Taxonomy" id="13818"/>
    <lineage>
        <taxon>Eukaryota</taxon>
        <taxon>Viridiplantae</taxon>
        <taxon>Streptophyta</taxon>
        <taxon>Embryophyta</taxon>
        <taxon>Tracheophyta</taxon>
        <taxon>Polypodiopsida</taxon>
        <taxon>Polypodiidae</taxon>
        <taxon>Polypodiales</taxon>
        <taxon>Pteridineae</taxon>
        <taxon>Pteridaceae</taxon>
        <taxon>Vittarioideae</taxon>
        <taxon>Adiantum</taxon>
    </lineage>
</organism>
<keyword evidence="2 4" id="KW-0694">RNA-binding</keyword>
<evidence type="ECO:0000256" key="1">
    <source>
        <dbReference type="ARBA" id="ARBA00004123"/>
    </source>
</evidence>
<dbReference type="InterPro" id="IPR012677">
    <property type="entry name" value="Nucleotide-bd_a/b_plait_sf"/>
</dbReference>
<dbReference type="Pfam" id="PF00076">
    <property type="entry name" value="RRM_1"/>
    <property type="match status" value="2"/>
</dbReference>
<dbReference type="GO" id="GO:0003723">
    <property type="term" value="F:RNA binding"/>
    <property type="evidence" value="ECO:0007669"/>
    <property type="project" value="UniProtKB-UniRule"/>
</dbReference>
<feature type="domain" description="RRM" evidence="6">
    <location>
        <begin position="20"/>
        <end position="99"/>
    </location>
</feature>
<dbReference type="GO" id="GO:0005634">
    <property type="term" value="C:nucleus"/>
    <property type="evidence" value="ECO:0007669"/>
    <property type="project" value="UniProtKB-SubCell"/>
</dbReference>
<feature type="compositionally biased region" description="Basic and acidic residues" evidence="5">
    <location>
        <begin position="106"/>
        <end position="118"/>
    </location>
</feature>
<comment type="caution">
    <text evidence="7">The sequence shown here is derived from an EMBL/GenBank/DDBJ whole genome shotgun (WGS) entry which is preliminary data.</text>
</comment>
<dbReference type="SMART" id="SM00360">
    <property type="entry name" value="RRM"/>
    <property type="match status" value="2"/>
</dbReference>
<evidence type="ECO:0000313" key="7">
    <source>
        <dbReference type="EMBL" id="KAI5075318.1"/>
    </source>
</evidence>
<reference evidence="7" key="1">
    <citation type="submission" date="2021-01" db="EMBL/GenBank/DDBJ databases">
        <title>Adiantum capillus-veneris genome.</title>
        <authorList>
            <person name="Fang Y."/>
            <person name="Liao Q."/>
        </authorList>
    </citation>
    <scope>NUCLEOTIDE SEQUENCE</scope>
    <source>
        <strain evidence="7">H3</strain>
        <tissue evidence="7">Leaf</tissue>
    </source>
</reference>
<dbReference type="InterPro" id="IPR000504">
    <property type="entry name" value="RRM_dom"/>
</dbReference>
<dbReference type="PANTHER" id="PTHR10501">
    <property type="entry name" value="U1 SMALL NUCLEAR RIBONUCLEOPROTEIN A/U2 SMALL NUCLEAR RIBONUCLEOPROTEIN B"/>
    <property type="match status" value="1"/>
</dbReference>
<feature type="domain" description="RRM" evidence="6">
    <location>
        <begin position="183"/>
        <end position="260"/>
    </location>
</feature>
<evidence type="ECO:0000256" key="4">
    <source>
        <dbReference type="PROSITE-ProRule" id="PRU00176"/>
    </source>
</evidence>
<feature type="region of interest" description="Disordered" evidence="5">
    <location>
        <begin position="98"/>
        <end position="121"/>
    </location>
</feature>
<dbReference type="OrthoDB" id="431169at2759"/>
<dbReference type="Gene3D" id="3.30.70.330">
    <property type="match status" value="2"/>
</dbReference>
<evidence type="ECO:0000256" key="2">
    <source>
        <dbReference type="ARBA" id="ARBA00022884"/>
    </source>
</evidence>
<dbReference type="Proteomes" id="UP000886520">
    <property type="component" value="Chromosome 9"/>
</dbReference>
<evidence type="ECO:0000259" key="6">
    <source>
        <dbReference type="PROSITE" id="PS50102"/>
    </source>
</evidence>
<dbReference type="EMBL" id="JABFUD020000009">
    <property type="protein sequence ID" value="KAI5075318.1"/>
    <property type="molecule type" value="Genomic_DNA"/>
</dbReference>
<protein>
    <recommendedName>
        <fullName evidence="6">RRM domain-containing protein</fullName>
    </recommendedName>
</protein>
<evidence type="ECO:0000313" key="8">
    <source>
        <dbReference type="Proteomes" id="UP000886520"/>
    </source>
</evidence>
<name>A0A9D4UXF3_ADICA</name>
<dbReference type="FunFam" id="3.30.70.330:FF:000037">
    <property type="entry name" value="RNA-binding protein with multiple splicing 2"/>
    <property type="match status" value="1"/>
</dbReference>
<evidence type="ECO:0000256" key="5">
    <source>
        <dbReference type="SAM" id="MobiDB-lite"/>
    </source>
</evidence>
<keyword evidence="8" id="KW-1185">Reference proteome</keyword>
<evidence type="ECO:0000256" key="3">
    <source>
        <dbReference type="ARBA" id="ARBA00023242"/>
    </source>
</evidence>
<dbReference type="InterPro" id="IPR035979">
    <property type="entry name" value="RBD_domain_sf"/>
</dbReference>
<dbReference type="PROSITE" id="PS50102">
    <property type="entry name" value="RRM"/>
    <property type="match status" value="2"/>
</dbReference>
<proteinExistence type="predicted"/>
<sequence length="276" mass="29822">MAEEGAADATTVPRSDEEVRTLFISGLPNDIKEREIYNLFRSYPGYESCQLKYTGRGYQIVAFAVFNDQESALAAKAGLNGHKIDPDLGATLHIELAKSNSRGKRPHSDEHEGSEKKFRGSSGIDSIYSDAGLVHSVYDLHGYPPSQSSAMIGGYVLPDGVSGFMMGAGMPTPPARGSNAPCSTLFVANLGSTCTELEVTQAFSRFPGFRKVKMQSRGGLPVAFVEYQDTGSSTQALNQLQNIMLPSSVQGGIRLEFAKARMGQPGRERLQQQPYG</sequence>
<accession>A0A9D4UXF3</accession>
<dbReference type="SUPFAM" id="SSF54928">
    <property type="entry name" value="RNA-binding domain, RBD"/>
    <property type="match status" value="1"/>
</dbReference>
<keyword evidence="3" id="KW-0539">Nucleus</keyword>